<dbReference type="AlphaFoldDB" id="A0A7S4SQ61"/>
<keyword evidence="3 6" id="KW-0812">Transmembrane</keyword>
<reference evidence="9" key="1">
    <citation type="submission" date="2021-01" db="EMBL/GenBank/DDBJ databases">
        <authorList>
            <person name="Corre E."/>
            <person name="Pelletier E."/>
            <person name="Niang G."/>
            <person name="Scheremetjew M."/>
            <person name="Finn R."/>
            <person name="Kale V."/>
            <person name="Holt S."/>
            <person name="Cochrane G."/>
            <person name="Meng A."/>
            <person name="Brown T."/>
            <person name="Cohen L."/>
        </authorList>
    </citation>
    <scope>NUCLEOTIDE SEQUENCE</scope>
    <source>
        <strain evidence="9">GSO104</strain>
    </source>
</reference>
<evidence type="ECO:0000256" key="2">
    <source>
        <dbReference type="ARBA" id="ARBA00006824"/>
    </source>
</evidence>
<feature type="region of interest" description="Disordered" evidence="7">
    <location>
        <begin position="289"/>
        <end position="310"/>
    </location>
</feature>
<dbReference type="GO" id="GO:0016020">
    <property type="term" value="C:membrane"/>
    <property type="evidence" value="ECO:0007669"/>
    <property type="project" value="UniProtKB-SubCell"/>
</dbReference>
<keyword evidence="8" id="KW-0732">Signal</keyword>
<dbReference type="InterPro" id="IPR007248">
    <property type="entry name" value="Mpv17_PMP22"/>
</dbReference>
<evidence type="ECO:0000313" key="9">
    <source>
        <dbReference type="EMBL" id="CAE4652487.1"/>
    </source>
</evidence>
<feature type="transmembrane region" description="Helical" evidence="6">
    <location>
        <begin position="221"/>
        <end position="239"/>
    </location>
</feature>
<protein>
    <submittedName>
        <fullName evidence="9">Uncharacterized protein</fullName>
    </submittedName>
</protein>
<feature type="compositionally biased region" description="Basic and acidic residues" evidence="7">
    <location>
        <begin position="289"/>
        <end position="302"/>
    </location>
</feature>
<keyword evidence="5 6" id="KW-0472">Membrane</keyword>
<dbReference type="PANTHER" id="PTHR11266:SF17">
    <property type="entry name" value="PROTEIN MPV17"/>
    <property type="match status" value="1"/>
</dbReference>
<keyword evidence="4 6" id="KW-1133">Transmembrane helix</keyword>
<accession>A0A7S4SQ61</accession>
<dbReference type="Pfam" id="PF04117">
    <property type="entry name" value="Mpv17_PMP22"/>
    <property type="match status" value="1"/>
</dbReference>
<name>A0A7S4SQ61_9STRA</name>
<organism evidence="9">
    <name type="scientific">Ditylum brightwellii</name>
    <dbReference type="NCBI Taxonomy" id="49249"/>
    <lineage>
        <taxon>Eukaryota</taxon>
        <taxon>Sar</taxon>
        <taxon>Stramenopiles</taxon>
        <taxon>Ochrophyta</taxon>
        <taxon>Bacillariophyta</taxon>
        <taxon>Mediophyceae</taxon>
        <taxon>Lithodesmiophycidae</taxon>
        <taxon>Lithodesmiales</taxon>
        <taxon>Lithodesmiaceae</taxon>
        <taxon>Ditylum</taxon>
    </lineage>
</organism>
<comment type="similarity">
    <text evidence="2 6">Belongs to the peroxisomal membrane protein PXMP2/4 family.</text>
</comment>
<evidence type="ECO:0000256" key="1">
    <source>
        <dbReference type="ARBA" id="ARBA00004141"/>
    </source>
</evidence>
<evidence type="ECO:0000256" key="7">
    <source>
        <dbReference type="SAM" id="MobiDB-lite"/>
    </source>
</evidence>
<feature type="transmembrane region" description="Helical" evidence="6">
    <location>
        <begin position="164"/>
        <end position="184"/>
    </location>
</feature>
<proteinExistence type="inferred from homology"/>
<feature type="chain" id="PRO_5031076280" evidence="8">
    <location>
        <begin position="21"/>
        <end position="310"/>
    </location>
</feature>
<evidence type="ECO:0000256" key="5">
    <source>
        <dbReference type="ARBA" id="ARBA00023136"/>
    </source>
</evidence>
<evidence type="ECO:0000256" key="4">
    <source>
        <dbReference type="ARBA" id="ARBA00022989"/>
    </source>
</evidence>
<evidence type="ECO:0000256" key="8">
    <source>
        <dbReference type="SAM" id="SignalP"/>
    </source>
</evidence>
<evidence type="ECO:0000256" key="3">
    <source>
        <dbReference type="ARBA" id="ARBA00022692"/>
    </source>
</evidence>
<gene>
    <name evidence="9" type="ORF">DBRI00130_LOCUS38245</name>
</gene>
<feature type="signal peptide" evidence="8">
    <location>
        <begin position="1"/>
        <end position="20"/>
    </location>
</feature>
<sequence length="310" mass="34008">MKNSVVFVLLSTLCAQGTQGLSFLAGDAHSFLLGSSSSVVDLQHVLGQYKESLVTNPLETKMVTGATLAVMGDAIAQSRNDDEPYDAKRAASFGVFDASYRVVQHVSFPAIVSQCQGQYIGSALSIIPFVAQWISSSASNGVGPTYYFATMEQTLASQLIIVPFIYYPIFFTITTIVQGLTAEAGLERAKETFIPLMKRNLLFWIPVQFVQFSFVEEGLQIPFLSVCGLAWTFILSIMAGSTKSYVQSHDENDYCVIGIEAGCEITDEHLFPEVELAQQELNEALMQAMEKEQGEQLQKQKETTTSGAKR</sequence>
<dbReference type="GO" id="GO:0005737">
    <property type="term" value="C:cytoplasm"/>
    <property type="evidence" value="ECO:0007669"/>
    <property type="project" value="TreeGrafter"/>
</dbReference>
<dbReference type="EMBL" id="HBNS01051635">
    <property type="protein sequence ID" value="CAE4652487.1"/>
    <property type="molecule type" value="Transcribed_RNA"/>
</dbReference>
<evidence type="ECO:0000256" key="6">
    <source>
        <dbReference type="RuleBase" id="RU363053"/>
    </source>
</evidence>
<dbReference type="PANTHER" id="PTHR11266">
    <property type="entry name" value="PEROXISOMAL MEMBRANE PROTEIN 2, PXMP2 MPV17"/>
    <property type="match status" value="1"/>
</dbReference>
<comment type="subcellular location">
    <subcellularLocation>
        <location evidence="1">Membrane</location>
        <topology evidence="1">Multi-pass membrane protein</topology>
    </subcellularLocation>
</comment>